<protein>
    <submittedName>
        <fullName evidence="3">Immunoglobulin-like protein</fullName>
    </submittedName>
</protein>
<name>A0A0G1H9M6_9BACT</name>
<feature type="region of interest" description="Disordered" evidence="1">
    <location>
        <begin position="606"/>
        <end position="627"/>
    </location>
</feature>
<evidence type="ECO:0000313" key="3">
    <source>
        <dbReference type="EMBL" id="KKT43490.1"/>
    </source>
</evidence>
<evidence type="ECO:0000256" key="1">
    <source>
        <dbReference type="SAM" id="MobiDB-lite"/>
    </source>
</evidence>
<dbReference type="EMBL" id="LCHW01000001">
    <property type="protein sequence ID" value="KKT43490.1"/>
    <property type="molecule type" value="Genomic_DNA"/>
</dbReference>
<proteinExistence type="predicted"/>
<feature type="chain" id="PRO_5002537463" evidence="2">
    <location>
        <begin position="25"/>
        <end position="627"/>
    </location>
</feature>
<gene>
    <name evidence="3" type="ORF">UW32_C0001G0082</name>
</gene>
<evidence type="ECO:0000313" key="4">
    <source>
        <dbReference type="Proteomes" id="UP000034051"/>
    </source>
</evidence>
<keyword evidence="2" id="KW-0732">Signal</keyword>
<organism evidence="3 4">
    <name type="scientific">Candidatus Wolfebacteria bacterium GW2011_GWE2_44_13</name>
    <dbReference type="NCBI Taxonomy" id="1619017"/>
    <lineage>
        <taxon>Bacteria</taxon>
        <taxon>Candidatus Wolfeibacteriota</taxon>
    </lineage>
</organism>
<feature type="compositionally biased region" description="Low complexity" evidence="1">
    <location>
        <begin position="606"/>
        <end position="615"/>
    </location>
</feature>
<dbReference type="Proteomes" id="UP000034051">
    <property type="component" value="Unassembled WGS sequence"/>
</dbReference>
<reference evidence="3 4" key="1">
    <citation type="journal article" date="2015" name="Nature">
        <title>rRNA introns, odd ribosomes, and small enigmatic genomes across a large radiation of phyla.</title>
        <authorList>
            <person name="Brown C.T."/>
            <person name="Hug L.A."/>
            <person name="Thomas B.C."/>
            <person name="Sharon I."/>
            <person name="Castelle C.J."/>
            <person name="Singh A."/>
            <person name="Wilkins M.J."/>
            <person name="Williams K.H."/>
            <person name="Banfield J.F."/>
        </authorList>
    </citation>
    <scope>NUCLEOTIDE SEQUENCE [LARGE SCALE GENOMIC DNA]</scope>
</reference>
<comment type="caution">
    <text evidence="3">The sequence shown here is derived from an EMBL/GenBank/DDBJ whole genome shotgun (WGS) entry which is preliminary data.</text>
</comment>
<accession>A0A0G1H9M6</accession>
<feature type="signal peptide" evidence="2">
    <location>
        <begin position="1"/>
        <end position="24"/>
    </location>
</feature>
<sequence length="627" mass="67766">MKKYTISFLLVALTVTMIPVTSFAAIDWFQSPSLVYPTRPGHFINSDLLKDKASLPLDTPLTTTRVVNLLNSIPSTNGVDGVTPIISKMVGVSSATPDAVSFFRKTYGFKNNQAAYLPIEATDTEGIAYLYQPPLPAPKADTTELITATSSIRVNGKDKVVTKYYLKQTFIKNDLTKIVKKEKNLFIKYKDENNVDIIDYRNILQEITSFTYTRYTPVTEILKGDKTPTPTCVVTGYDDSGEITECTSPDVVAYVDGKTYAGYAVTGLVWKRNADKKALDPLLPFGIPFGITEAFSPTYSTVASPQAPEMTASITRPLNSDIIWRGNPNCVTDTDKDWNKTTVTIACTMRAIAADGRIGSGNFYQRESSGGFLGGWMGDIFSLSFTAGLAEIAGLPPFGGFVTGDFFSNDPFIQLAGIPRALGTVQSLYNVGGVPWTWTWTSRFNVQEDKDIPQVTLRARGQLSDLDVWVPNNAVVLDWTSQNVKPTCNVSGNWSGTRANKGTQLLGKLPRTGAKPNEAKQYTYTISCVDINSTATVSSSVSVNVWPATLKLPIPTNGSCGDSHKKVIASTPVSGLCVVGSASSVTGTDPWTWTCYGADGGSDASCEASSSNSTSTKVRIIETNPGE</sequence>
<evidence type="ECO:0000256" key="2">
    <source>
        <dbReference type="SAM" id="SignalP"/>
    </source>
</evidence>
<dbReference type="AlphaFoldDB" id="A0A0G1H9M6"/>